<evidence type="ECO:0000256" key="3">
    <source>
        <dbReference type="ARBA" id="ARBA00023273"/>
    </source>
</evidence>
<protein>
    <submittedName>
        <fullName evidence="10">EGF like, fibronectin type III and laminin G domains</fullName>
    </submittedName>
</protein>
<evidence type="ECO:0000256" key="6">
    <source>
        <dbReference type="SAM" id="MobiDB-lite"/>
    </source>
</evidence>
<dbReference type="SUPFAM" id="SSF49265">
    <property type="entry name" value="Fibronectin type III"/>
    <property type="match status" value="1"/>
</dbReference>
<dbReference type="Ensembl" id="ENSSFOT00015032127.2">
    <property type="protein sequence ID" value="ENSSFOP00015031771.2"/>
    <property type="gene ID" value="ENSSFOG00015020285.2"/>
</dbReference>
<feature type="domain" description="Laminin G" evidence="7">
    <location>
        <begin position="723"/>
        <end position="902"/>
    </location>
</feature>
<dbReference type="CDD" id="cd00063">
    <property type="entry name" value="FN3"/>
    <property type="match status" value="2"/>
</dbReference>
<reference evidence="10 11" key="1">
    <citation type="submission" date="2019-04" db="EMBL/GenBank/DDBJ databases">
        <authorList>
            <consortium name="Wellcome Sanger Institute Data Sharing"/>
        </authorList>
    </citation>
    <scope>NUCLEOTIDE SEQUENCE [LARGE SCALE GENOMIC DNA]</scope>
</reference>
<comment type="caution">
    <text evidence="4">Lacks conserved residue(s) required for the propagation of feature annotation.</text>
</comment>
<dbReference type="InterPro" id="IPR003961">
    <property type="entry name" value="FN3_dom"/>
</dbReference>
<dbReference type="Pfam" id="PF00008">
    <property type="entry name" value="EGF"/>
    <property type="match status" value="2"/>
</dbReference>
<organism evidence="10 11">
    <name type="scientific">Scleropages formosus</name>
    <name type="common">Asian bonytongue</name>
    <name type="synonym">Osteoglossum formosum</name>
    <dbReference type="NCBI Taxonomy" id="113540"/>
    <lineage>
        <taxon>Eukaryota</taxon>
        <taxon>Metazoa</taxon>
        <taxon>Chordata</taxon>
        <taxon>Craniata</taxon>
        <taxon>Vertebrata</taxon>
        <taxon>Euteleostomi</taxon>
        <taxon>Actinopterygii</taxon>
        <taxon>Neopterygii</taxon>
        <taxon>Teleostei</taxon>
        <taxon>Osteoglossocephala</taxon>
        <taxon>Osteoglossomorpha</taxon>
        <taxon>Osteoglossiformes</taxon>
        <taxon>Osteoglossidae</taxon>
        <taxon>Scleropages</taxon>
    </lineage>
</organism>
<dbReference type="GeneTree" id="ENSGT00940000158504"/>
<dbReference type="InterPro" id="IPR001881">
    <property type="entry name" value="EGF-like_Ca-bd_dom"/>
</dbReference>
<proteinExistence type="predicted"/>
<evidence type="ECO:0000256" key="5">
    <source>
        <dbReference type="PROSITE-ProRule" id="PRU00122"/>
    </source>
</evidence>
<name>A0A8C9SCI4_SCLFO</name>
<dbReference type="InterPro" id="IPR001791">
    <property type="entry name" value="Laminin_G"/>
</dbReference>
<feature type="disulfide bond" evidence="4">
    <location>
        <begin position="924"/>
        <end position="933"/>
    </location>
</feature>
<dbReference type="SMART" id="SM00060">
    <property type="entry name" value="FN3"/>
    <property type="match status" value="2"/>
</dbReference>
<evidence type="ECO:0000313" key="10">
    <source>
        <dbReference type="Ensembl" id="ENSSFOP00015031771.2"/>
    </source>
</evidence>
<dbReference type="RefSeq" id="XP_018613753.2">
    <property type="nucleotide sequence ID" value="XM_018758237.2"/>
</dbReference>
<reference evidence="10" key="3">
    <citation type="submission" date="2025-09" db="UniProtKB">
        <authorList>
            <consortium name="Ensembl"/>
        </authorList>
    </citation>
    <scope>IDENTIFICATION</scope>
</reference>
<dbReference type="Pfam" id="PF25016">
    <property type="entry name" value="EGF_Pikachurin"/>
    <property type="match status" value="1"/>
</dbReference>
<feature type="domain" description="EGF-like" evidence="8">
    <location>
        <begin position="457"/>
        <end position="495"/>
    </location>
</feature>
<dbReference type="PROSITE" id="PS50853">
    <property type="entry name" value="FN3"/>
    <property type="match status" value="2"/>
</dbReference>
<dbReference type="Gene3D" id="2.60.120.200">
    <property type="match status" value="3"/>
</dbReference>
<dbReference type="FunFam" id="2.60.120.200:FF:000034">
    <property type="entry name" value="pikachurin isoform X1"/>
    <property type="match status" value="1"/>
</dbReference>
<dbReference type="SUPFAM" id="SSF49899">
    <property type="entry name" value="Concanavalin A-like lectins/glucanases"/>
    <property type="match status" value="3"/>
</dbReference>
<dbReference type="PROSITE" id="PS50025">
    <property type="entry name" value="LAM_G_DOMAIN"/>
    <property type="match status" value="3"/>
</dbReference>
<dbReference type="InterPro" id="IPR013320">
    <property type="entry name" value="ConA-like_dom_sf"/>
</dbReference>
<dbReference type="CDD" id="cd00110">
    <property type="entry name" value="LamG"/>
    <property type="match status" value="3"/>
</dbReference>
<feature type="disulfide bond" evidence="4">
    <location>
        <begin position="466"/>
        <end position="483"/>
    </location>
</feature>
<dbReference type="CDD" id="cd00054">
    <property type="entry name" value="EGF_CA"/>
    <property type="match status" value="2"/>
</dbReference>
<dbReference type="Gene3D" id="2.10.25.10">
    <property type="entry name" value="Laminin"/>
    <property type="match status" value="2"/>
</dbReference>
<feature type="domain" description="Laminin G" evidence="7">
    <location>
        <begin position="941"/>
        <end position="1120"/>
    </location>
</feature>
<dbReference type="SMART" id="SM00181">
    <property type="entry name" value="EGF"/>
    <property type="match status" value="3"/>
</dbReference>
<dbReference type="PROSITE" id="PS00022">
    <property type="entry name" value="EGF_1"/>
    <property type="match status" value="3"/>
</dbReference>
<dbReference type="FunFam" id="2.60.120.200:FF:000032">
    <property type="entry name" value="pikachurin isoform X1"/>
    <property type="match status" value="1"/>
</dbReference>
<comment type="subcellular location">
    <subcellularLocation>
        <location evidence="1">Cell projection</location>
    </subcellularLocation>
</comment>
<dbReference type="InterPro" id="IPR013783">
    <property type="entry name" value="Ig-like_fold"/>
</dbReference>
<evidence type="ECO:0000256" key="1">
    <source>
        <dbReference type="ARBA" id="ARBA00004316"/>
    </source>
</evidence>
<dbReference type="OrthoDB" id="10014052at2759"/>
<dbReference type="InterPro" id="IPR036116">
    <property type="entry name" value="FN3_sf"/>
</dbReference>
<feature type="domain" description="Fibronectin type-III" evidence="9">
    <location>
        <begin position="41"/>
        <end position="150"/>
    </location>
</feature>
<dbReference type="Pfam" id="PF00041">
    <property type="entry name" value="fn3"/>
    <property type="match status" value="2"/>
</dbReference>
<evidence type="ECO:0000313" key="11">
    <source>
        <dbReference type="Proteomes" id="UP000694397"/>
    </source>
</evidence>
<dbReference type="Gene3D" id="2.60.40.10">
    <property type="entry name" value="Immunoglobulins"/>
    <property type="match status" value="2"/>
</dbReference>
<evidence type="ECO:0000259" key="8">
    <source>
        <dbReference type="PROSITE" id="PS50026"/>
    </source>
</evidence>
<feature type="domain" description="EGF-like" evidence="8">
    <location>
        <begin position="898"/>
        <end position="934"/>
    </location>
</feature>
<evidence type="ECO:0000256" key="2">
    <source>
        <dbReference type="ARBA" id="ARBA00023157"/>
    </source>
</evidence>
<dbReference type="InterPro" id="IPR050372">
    <property type="entry name" value="Neurexin-related_CASP"/>
</dbReference>
<keyword evidence="2 4" id="KW-1015">Disulfide bond</keyword>
<feature type="disulfide bond" evidence="5">
    <location>
        <begin position="1093"/>
        <end position="1120"/>
    </location>
</feature>
<dbReference type="PROSITE" id="PS01186">
    <property type="entry name" value="EGF_2"/>
    <property type="match status" value="2"/>
</dbReference>
<feature type="domain" description="EGF-like" evidence="8">
    <location>
        <begin position="679"/>
        <end position="716"/>
    </location>
</feature>
<dbReference type="SMART" id="SM00179">
    <property type="entry name" value="EGF_CA"/>
    <property type="match status" value="2"/>
</dbReference>
<dbReference type="GeneID" id="108937979"/>
<dbReference type="InterPro" id="IPR056943">
    <property type="entry name" value="EGF_Pikachurin"/>
</dbReference>
<dbReference type="PROSITE" id="PS50026">
    <property type="entry name" value="EGF_3"/>
    <property type="match status" value="3"/>
</dbReference>
<evidence type="ECO:0000259" key="9">
    <source>
        <dbReference type="PROSITE" id="PS50853"/>
    </source>
</evidence>
<dbReference type="FunFam" id="2.10.25.10:FF:000220">
    <property type="entry name" value="pikachurin isoform X3"/>
    <property type="match status" value="1"/>
</dbReference>
<evidence type="ECO:0000256" key="4">
    <source>
        <dbReference type="PROSITE-ProRule" id="PRU00076"/>
    </source>
</evidence>
<dbReference type="FunFam" id="2.60.40.10:FF:002039">
    <property type="entry name" value="EGF-like, fibronectin type III and laminin G domains"/>
    <property type="match status" value="1"/>
</dbReference>
<dbReference type="PANTHER" id="PTHR15036:SF88">
    <property type="entry name" value="PIKACHURIN"/>
    <property type="match status" value="1"/>
</dbReference>
<dbReference type="Proteomes" id="UP000694397">
    <property type="component" value="Chromosome 17"/>
</dbReference>
<dbReference type="GO" id="GO:0005509">
    <property type="term" value="F:calcium ion binding"/>
    <property type="evidence" value="ECO:0007669"/>
    <property type="project" value="InterPro"/>
</dbReference>
<accession>A0A8C9SCI4</accession>
<keyword evidence="3" id="KW-0966">Cell projection</keyword>
<dbReference type="PANTHER" id="PTHR15036">
    <property type="entry name" value="PIKACHURIN-LIKE PROTEIN"/>
    <property type="match status" value="1"/>
</dbReference>
<feature type="domain" description="Fibronectin type-III" evidence="9">
    <location>
        <begin position="158"/>
        <end position="253"/>
    </location>
</feature>
<feature type="region of interest" description="Disordered" evidence="6">
    <location>
        <begin position="353"/>
        <end position="385"/>
    </location>
</feature>
<dbReference type="GO" id="GO:0005604">
    <property type="term" value="C:basement membrane"/>
    <property type="evidence" value="ECO:0007669"/>
    <property type="project" value="UniProtKB-ARBA"/>
</dbReference>
<dbReference type="InterPro" id="IPR000742">
    <property type="entry name" value="EGF"/>
</dbReference>
<feature type="disulfide bond" evidence="4">
    <location>
        <begin position="706"/>
        <end position="715"/>
    </location>
</feature>
<keyword evidence="4" id="KW-0245">EGF-like domain</keyword>
<dbReference type="Pfam" id="PF00054">
    <property type="entry name" value="Laminin_G_1"/>
    <property type="match status" value="2"/>
</dbReference>
<dbReference type="GO" id="GO:0042995">
    <property type="term" value="C:cell projection"/>
    <property type="evidence" value="ECO:0007669"/>
    <property type="project" value="UniProtKB-SubCell"/>
</dbReference>
<sequence>MGFLSTGRGITVFISLIFLGTVDVSVCVRRTSARKSERLSPPLDVQLETINCTAFSVRWRMPRRHISSITGYKIFYTEMRNHRPASSAVTLDVPLSLDILTTGLFDGQAGFDVVIGNLPVATHYRVSVGAYGWVGEGRPSMPRDVSTAPQDTCMPPSPPTQPRVTVMSDTELALSWRQGESEGSSPVLHFLVAYIRPELDSEWTHIKEPIESNSMVLKGLVPDTQYQFVVRAVNSHGVSLPSAINDPVRTFGGEEVGSGEYSQHYITSSRISEDDSLDTDDSDYDVYIEELPSFPIIRRHRNRKSQLRSRTGSPTSHMETANVIFRKTTATSNSTTALVMLITATPSVSTPRVSTTEVLSPQLTTTTTSSSTENSGLTHTSTVTSSPITPTLSAATLSDFIVDPSTVIPSPLTPNSFKSTAKPHSLVPTSPAATFPPLVHIPSHPLNPWRGPVPRLFDLPCEDTACPSDSFCINDYDSGGSRCHCSLGRRGDTCSEGFTIQFPKFYGYSHMTFEPLKNSYQTFQITLEFKADAEDGLLFYCGENEHGHGDFASLALVRRRLHYRFNCGTGAAQIVSESPVVLGHWHSVTVYRDGLSGWLRLDNDTPVTGRSQGQYTKITFRTPFFVGGTPSAYWLVKVAGTNRGFQGCLQALLVNGKATDLRPWPQGHALSGADIGECSDNVCKGVTCANGGVCFANRADGYICLCPLGFRGLLCQESFLLSLPWFNETLRSYISAPWPQSLQHYLSFMEFEITFQPFTLDGALLYCEDHNSHDFLSIALVSGYLEFRFDCGSGMTVIRSMEALSLNAWHELRASRTARKGILQVDEQQPAEGIAEGPFTQIRCSTPLYVGGVPDYSSTKSSAGILQPFSGSIQKIFLNDHVVPLTEDHATGVNVENAEHPCANTPCANGGTCRARRDLYECDCPLGFEGSHCQKAVTDAIEIPQFIGRSYLTYDSKDILKRVSGSKNSLFLRFRSTAKDGLLLWRGDSASRVSTDFLSLGLQDGGLIFSYNLGSGVTSVMINGTFNDGQWHRVKAVRDGRSGKLTVDDLGARTVKSPGKMRQLNVNGVLYVGGMKEIALHTNRQFMRGLVGCISHLTLSTDYHLSLVEDAADGKNINTCG</sequence>
<reference evidence="10" key="2">
    <citation type="submission" date="2025-08" db="UniProtKB">
        <authorList>
            <consortium name="Ensembl"/>
        </authorList>
    </citation>
    <scope>IDENTIFICATION</scope>
</reference>
<feature type="disulfide bond" evidence="4">
    <location>
        <begin position="485"/>
        <end position="494"/>
    </location>
</feature>
<keyword evidence="11" id="KW-1185">Reference proteome</keyword>
<dbReference type="SMART" id="SM00282">
    <property type="entry name" value="LamG"/>
    <property type="match status" value="3"/>
</dbReference>
<gene>
    <name evidence="10" type="primary">EGFLAM</name>
</gene>
<feature type="region of interest" description="Disordered" evidence="6">
    <location>
        <begin position="141"/>
        <end position="164"/>
    </location>
</feature>
<dbReference type="AlphaFoldDB" id="A0A8C9SCI4"/>
<evidence type="ECO:0000259" key="7">
    <source>
        <dbReference type="PROSITE" id="PS50025"/>
    </source>
</evidence>
<dbReference type="Pfam" id="PF02210">
    <property type="entry name" value="Laminin_G_2"/>
    <property type="match status" value="1"/>
</dbReference>
<feature type="domain" description="Laminin G" evidence="7">
    <location>
        <begin position="500"/>
        <end position="678"/>
    </location>
</feature>